<dbReference type="Proteomes" id="UP001151760">
    <property type="component" value="Unassembled WGS sequence"/>
</dbReference>
<reference evidence="1" key="2">
    <citation type="submission" date="2022-01" db="EMBL/GenBank/DDBJ databases">
        <authorList>
            <person name="Yamashiro T."/>
            <person name="Shiraishi A."/>
            <person name="Satake H."/>
            <person name="Nakayama K."/>
        </authorList>
    </citation>
    <scope>NUCLEOTIDE SEQUENCE</scope>
</reference>
<dbReference type="EMBL" id="BQNB010016362">
    <property type="protein sequence ID" value="GJT50916.1"/>
    <property type="molecule type" value="Genomic_DNA"/>
</dbReference>
<proteinExistence type="predicted"/>
<name>A0ABQ5EJ07_9ASTR</name>
<comment type="caution">
    <text evidence="1">The sequence shown here is derived from an EMBL/GenBank/DDBJ whole genome shotgun (WGS) entry which is preliminary data.</text>
</comment>
<protein>
    <submittedName>
        <fullName evidence="1">Uncharacterized protein</fullName>
    </submittedName>
</protein>
<gene>
    <name evidence="1" type="ORF">Tco_0977073</name>
</gene>
<reference evidence="1" key="1">
    <citation type="journal article" date="2022" name="Int. J. Mol. Sci.">
        <title>Draft Genome of Tanacetum Coccineum: Genomic Comparison of Closely Related Tanacetum-Family Plants.</title>
        <authorList>
            <person name="Yamashiro T."/>
            <person name="Shiraishi A."/>
            <person name="Nakayama K."/>
            <person name="Satake H."/>
        </authorList>
    </citation>
    <scope>NUCLEOTIDE SEQUENCE</scope>
</reference>
<organism evidence="1 2">
    <name type="scientific">Tanacetum coccineum</name>
    <dbReference type="NCBI Taxonomy" id="301880"/>
    <lineage>
        <taxon>Eukaryota</taxon>
        <taxon>Viridiplantae</taxon>
        <taxon>Streptophyta</taxon>
        <taxon>Embryophyta</taxon>
        <taxon>Tracheophyta</taxon>
        <taxon>Spermatophyta</taxon>
        <taxon>Magnoliopsida</taxon>
        <taxon>eudicotyledons</taxon>
        <taxon>Gunneridae</taxon>
        <taxon>Pentapetalae</taxon>
        <taxon>asterids</taxon>
        <taxon>campanulids</taxon>
        <taxon>Asterales</taxon>
        <taxon>Asteraceae</taxon>
        <taxon>Asteroideae</taxon>
        <taxon>Anthemideae</taxon>
        <taxon>Anthemidinae</taxon>
        <taxon>Tanacetum</taxon>
    </lineage>
</organism>
<accession>A0ABQ5EJ07</accession>
<evidence type="ECO:0000313" key="1">
    <source>
        <dbReference type="EMBL" id="GJT50916.1"/>
    </source>
</evidence>
<sequence>MDCPDFEASRARGFVLRSLELQHPQLHIGNPISKSYRLTSPTITAHQCINTIATWDNLVEKFVQNFYYLFDHIKEEEADDDDDPDEIDNVLEIFKIDDDLFNFDTPLCIEFEEFNYLLKIKPDLFTYDVQEFKTYDEYEQELKNHETQDLNERWSDNGVPYQLCDHICEPCRFKNGITKWPTCSSNIDGYCNGGELPGMVRVGRMTYFQDHKWYDNLIDGCLKDETLMHKAQIEGSWGDATPGVMKFCTWLINSFENFHELDYDVLVKLEECWHMENPTHEPSTCKIKRFEMMKYLFEADEEYVAIKELEHINHSKTNMDARYAYRELFRKMDDGWLMTRAMDE</sequence>
<evidence type="ECO:0000313" key="2">
    <source>
        <dbReference type="Proteomes" id="UP001151760"/>
    </source>
</evidence>
<keyword evidence="2" id="KW-1185">Reference proteome</keyword>